<accession>A0A2G1VUD8</accession>
<proteinExistence type="predicted"/>
<keyword evidence="2" id="KW-1185">Reference proteome</keyword>
<dbReference type="AlphaFoldDB" id="A0A2G1VUD8"/>
<name>A0A2G1VUD8_9FLAO</name>
<evidence type="ECO:0000313" key="2">
    <source>
        <dbReference type="Proteomes" id="UP000229433"/>
    </source>
</evidence>
<dbReference type="RefSeq" id="WP_099645209.1">
    <property type="nucleotide sequence ID" value="NZ_KZ319288.1"/>
</dbReference>
<organism evidence="1 2">
    <name type="scientific">Leeuwenhoekiella nanhaiensis</name>
    <dbReference type="NCBI Taxonomy" id="1655491"/>
    <lineage>
        <taxon>Bacteria</taxon>
        <taxon>Pseudomonadati</taxon>
        <taxon>Bacteroidota</taxon>
        <taxon>Flavobacteriia</taxon>
        <taxon>Flavobacteriales</taxon>
        <taxon>Flavobacteriaceae</taxon>
        <taxon>Leeuwenhoekiella</taxon>
    </lineage>
</organism>
<sequence length="217" mass="24579">MKIVIQLVLWVVIGILGYLLFDSVYGEVKFNDLKVVRYQKAVDKLKDIQKSQLAYRQLTGKFAKDFDQLIEFIDTAEFTLTERRDTLVLDEEATRRYRVDTRKEITIIDTLGFRSVKDSLFQGTDRYKTMMNVPGPVADAKFEMDAGTIIKSDVPIPVFEAKVSKDILLADQPKDYVAKEKQVLSVEGVNGAYLTVGSMTEVKTAGNWPKSYGDADE</sequence>
<comment type="caution">
    <text evidence="1">The sequence shown here is derived from an EMBL/GenBank/DDBJ whole genome shotgun (WGS) entry which is preliminary data.</text>
</comment>
<gene>
    <name evidence="1" type="ORF">CJ305_05285</name>
</gene>
<dbReference type="OrthoDB" id="1466422at2"/>
<dbReference type="EMBL" id="NQXA01000002">
    <property type="protein sequence ID" value="PHQ30376.1"/>
    <property type="molecule type" value="Genomic_DNA"/>
</dbReference>
<reference evidence="1 2" key="1">
    <citation type="submission" date="2017-08" db="EMBL/GenBank/DDBJ databases">
        <title>The whole genome shortgun sequences of strain Leeuwenhoekiella nanhaiensis G18 from the South China Sea.</title>
        <authorList>
            <person name="Liu Q."/>
        </authorList>
    </citation>
    <scope>NUCLEOTIDE SEQUENCE [LARGE SCALE GENOMIC DNA]</scope>
    <source>
        <strain evidence="1 2">G18</strain>
    </source>
</reference>
<protein>
    <submittedName>
        <fullName evidence="1">Uncharacterized protein</fullName>
    </submittedName>
</protein>
<evidence type="ECO:0000313" key="1">
    <source>
        <dbReference type="EMBL" id="PHQ30376.1"/>
    </source>
</evidence>
<dbReference type="Proteomes" id="UP000229433">
    <property type="component" value="Unassembled WGS sequence"/>
</dbReference>